<dbReference type="EC" id="6.3.4.19" evidence="8"/>
<feature type="domain" description="Lysidine-tRNA(Ile) synthetase C-terminal" evidence="9">
    <location>
        <begin position="360"/>
        <end position="432"/>
    </location>
</feature>
<protein>
    <recommendedName>
        <fullName evidence="8">tRNA(Ile)-lysidine synthase</fullName>
        <ecNumber evidence="8">6.3.4.19</ecNumber>
    </recommendedName>
    <alternativeName>
        <fullName evidence="8">tRNA(Ile)-2-lysyl-cytidine synthase</fullName>
    </alternativeName>
    <alternativeName>
        <fullName evidence="8">tRNA(Ile)-lysidine synthetase</fullName>
    </alternativeName>
</protein>
<dbReference type="InterPro" id="IPR012796">
    <property type="entry name" value="Lysidine-tRNA-synth_C"/>
</dbReference>
<dbReference type="HAMAP" id="MF_01161">
    <property type="entry name" value="tRNA_Ile_lys_synt"/>
    <property type="match status" value="1"/>
</dbReference>
<accession>A0AA51X441</accession>
<proteinExistence type="inferred from homology"/>
<dbReference type="NCBIfam" id="TIGR02433">
    <property type="entry name" value="lysidine_TilS_C"/>
    <property type="match status" value="1"/>
</dbReference>
<dbReference type="GO" id="GO:0005524">
    <property type="term" value="F:ATP binding"/>
    <property type="evidence" value="ECO:0007669"/>
    <property type="project" value="UniProtKB-UniRule"/>
</dbReference>
<evidence type="ECO:0000259" key="9">
    <source>
        <dbReference type="SMART" id="SM00977"/>
    </source>
</evidence>
<dbReference type="Proteomes" id="UP001232019">
    <property type="component" value="Chromosome"/>
</dbReference>
<comment type="subcellular location">
    <subcellularLocation>
        <location evidence="1 8">Cytoplasm</location>
    </subcellularLocation>
</comment>
<keyword evidence="3 8" id="KW-0436">Ligase</keyword>
<dbReference type="InterPro" id="IPR014729">
    <property type="entry name" value="Rossmann-like_a/b/a_fold"/>
</dbReference>
<dbReference type="CDD" id="cd01992">
    <property type="entry name" value="TilS_N"/>
    <property type="match status" value="1"/>
</dbReference>
<gene>
    <name evidence="8 10" type="primary">tilS</name>
    <name evidence="10" type="ORF">QYS47_33195</name>
</gene>
<keyword evidence="6 8" id="KW-0067">ATP-binding</keyword>
<evidence type="ECO:0000256" key="4">
    <source>
        <dbReference type="ARBA" id="ARBA00022694"/>
    </source>
</evidence>
<evidence type="ECO:0000256" key="2">
    <source>
        <dbReference type="ARBA" id="ARBA00022490"/>
    </source>
</evidence>
<dbReference type="PANTHER" id="PTHR43033:SF1">
    <property type="entry name" value="TRNA(ILE)-LYSIDINE SYNTHASE-RELATED"/>
    <property type="match status" value="1"/>
</dbReference>
<comment type="similarity">
    <text evidence="8">Belongs to the tRNA(Ile)-lysidine synthase family.</text>
</comment>
<dbReference type="SUPFAM" id="SSF52402">
    <property type="entry name" value="Adenine nucleotide alpha hydrolases-like"/>
    <property type="match status" value="1"/>
</dbReference>
<dbReference type="NCBIfam" id="TIGR02432">
    <property type="entry name" value="lysidine_TilS_N"/>
    <property type="match status" value="1"/>
</dbReference>
<dbReference type="RefSeq" id="WP_322346538.1">
    <property type="nucleotide sequence ID" value="NZ_CP129968.2"/>
</dbReference>
<evidence type="ECO:0000256" key="3">
    <source>
        <dbReference type="ARBA" id="ARBA00022598"/>
    </source>
</evidence>
<dbReference type="EMBL" id="CP129968">
    <property type="protein sequence ID" value="WNB17192.1"/>
    <property type="molecule type" value="Genomic_DNA"/>
</dbReference>
<dbReference type="PANTHER" id="PTHR43033">
    <property type="entry name" value="TRNA(ILE)-LYSIDINE SYNTHASE-RELATED"/>
    <property type="match status" value="1"/>
</dbReference>
<dbReference type="SUPFAM" id="SSF56037">
    <property type="entry name" value="PheT/TilS domain"/>
    <property type="match status" value="1"/>
</dbReference>
<comment type="domain">
    <text evidence="8">The N-terminal region contains the highly conserved SGGXDS motif, predicted to be a P-loop motif involved in ATP binding.</text>
</comment>
<keyword evidence="2 8" id="KW-0963">Cytoplasm</keyword>
<keyword evidence="5 8" id="KW-0547">Nucleotide-binding</keyword>
<dbReference type="InterPro" id="IPR011063">
    <property type="entry name" value="TilS/TtcA_N"/>
</dbReference>
<dbReference type="Pfam" id="PF01171">
    <property type="entry name" value="ATP_bind_3"/>
    <property type="match status" value="1"/>
</dbReference>
<comment type="catalytic activity">
    <reaction evidence="7 8">
        <text>cytidine(34) in tRNA(Ile2) + L-lysine + ATP = lysidine(34) in tRNA(Ile2) + AMP + diphosphate + H(+)</text>
        <dbReference type="Rhea" id="RHEA:43744"/>
        <dbReference type="Rhea" id="RHEA-COMP:10625"/>
        <dbReference type="Rhea" id="RHEA-COMP:10670"/>
        <dbReference type="ChEBI" id="CHEBI:15378"/>
        <dbReference type="ChEBI" id="CHEBI:30616"/>
        <dbReference type="ChEBI" id="CHEBI:32551"/>
        <dbReference type="ChEBI" id="CHEBI:33019"/>
        <dbReference type="ChEBI" id="CHEBI:82748"/>
        <dbReference type="ChEBI" id="CHEBI:83665"/>
        <dbReference type="ChEBI" id="CHEBI:456215"/>
        <dbReference type="EC" id="6.3.4.19"/>
    </reaction>
</comment>
<dbReference type="GO" id="GO:0006400">
    <property type="term" value="P:tRNA modification"/>
    <property type="evidence" value="ECO:0007669"/>
    <property type="project" value="UniProtKB-UniRule"/>
</dbReference>
<dbReference type="InterPro" id="IPR012094">
    <property type="entry name" value="tRNA_Ile_lys_synt"/>
</dbReference>
<organism evidence="10">
    <name type="scientific">Marivirga arenosa</name>
    <dbReference type="NCBI Taxonomy" id="3059076"/>
    <lineage>
        <taxon>Bacteria</taxon>
        <taxon>Pseudomonadati</taxon>
        <taxon>Bacteroidota</taxon>
        <taxon>Cytophagia</taxon>
        <taxon>Cytophagales</taxon>
        <taxon>Marivirgaceae</taxon>
        <taxon>Marivirga</taxon>
    </lineage>
</organism>
<evidence type="ECO:0000313" key="10">
    <source>
        <dbReference type="EMBL" id="WNB17192.1"/>
    </source>
</evidence>
<sequence>MLSESFLDYIKKESLFERNEHLLLAISGGVDSVVLAHLLRHIGFHFSLAHMNFQLRGEESDKDQEYVESLASELGVPIHVKKVEIQKEKGSTQLQARNLRYKWFKELMICHSYDKLLTAHHANDQFETVLFNLSRGSGIKGFRGMLPLQNKIARPLLFASKKEIIEYAENEEIDWREDASNEIDHYNRNKIRHHIIPQFENLNPNVIKGFQQTSLKMRAAEQAYNYKLDQLKTKYFILTDGEVKIKRSILDIDFPIVYLSDLLSDFDFSLNQLQSFDFDRVGAQLYSNSHMLIVDRKFIFVNIRGEKTKQEFPQELKIESKLIHTSIGKFKINILDKEEVDFAKNQKLVFIDLESINGTLELDYWQEGDKIQPLGMKGKKKISDILIDQKVPLHQKENKLVLKSEGEVVWLVGHKFSDLFKVKDSTKKVLRIEHYENS</sequence>
<name>A0AA51X441_9BACT</name>
<keyword evidence="4 8" id="KW-0819">tRNA processing</keyword>
<dbReference type="KEGG" id="marp:QYS47_33195"/>
<evidence type="ECO:0000256" key="6">
    <source>
        <dbReference type="ARBA" id="ARBA00022840"/>
    </source>
</evidence>
<comment type="function">
    <text evidence="8">Ligates lysine onto the cytidine present at position 34 of the AUA codon-specific tRNA(Ile) that contains the anticodon CAU, in an ATP-dependent manner. Cytidine is converted to lysidine, thus changing the amino acid specificity of the tRNA from methionine to isoleucine.</text>
</comment>
<evidence type="ECO:0000256" key="5">
    <source>
        <dbReference type="ARBA" id="ARBA00022741"/>
    </source>
</evidence>
<dbReference type="GO" id="GO:0005737">
    <property type="term" value="C:cytoplasm"/>
    <property type="evidence" value="ECO:0007669"/>
    <property type="project" value="UniProtKB-SubCell"/>
</dbReference>
<dbReference type="Pfam" id="PF11734">
    <property type="entry name" value="TilS_C"/>
    <property type="match status" value="1"/>
</dbReference>
<evidence type="ECO:0000256" key="7">
    <source>
        <dbReference type="ARBA" id="ARBA00048539"/>
    </source>
</evidence>
<dbReference type="SMART" id="SM00977">
    <property type="entry name" value="TilS_C"/>
    <property type="match status" value="1"/>
</dbReference>
<dbReference type="AlphaFoldDB" id="A0AA51X441"/>
<dbReference type="InterPro" id="IPR012795">
    <property type="entry name" value="tRNA_Ile_lys_synt_N"/>
</dbReference>
<dbReference type="GO" id="GO:0032267">
    <property type="term" value="F:tRNA(Ile)-lysidine synthase activity"/>
    <property type="evidence" value="ECO:0007669"/>
    <property type="project" value="UniProtKB-EC"/>
</dbReference>
<dbReference type="Gene3D" id="3.40.50.620">
    <property type="entry name" value="HUPs"/>
    <property type="match status" value="1"/>
</dbReference>
<feature type="binding site" evidence="8">
    <location>
        <begin position="27"/>
        <end position="32"/>
    </location>
    <ligand>
        <name>ATP</name>
        <dbReference type="ChEBI" id="CHEBI:30616"/>
    </ligand>
</feature>
<reference evidence="10" key="1">
    <citation type="submission" date="2023-08" db="EMBL/GenBank/DDBJ databases">
        <title>Comparative genomics and taxonomic characterization of three novel marine species of genus Marivirga.</title>
        <authorList>
            <person name="Muhammad N."/>
            <person name="Kim S.-G."/>
        </authorList>
    </citation>
    <scope>NUCLEOTIDE SEQUENCE</scope>
    <source>
        <strain evidence="10">BKB1-2</strain>
    </source>
</reference>
<evidence type="ECO:0000256" key="8">
    <source>
        <dbReference type="HAMAP-Rule" id="MF_01161"/>
    </source>
</evidence>
<evidence type="ECO:0000256" key="1">
    <source>
        <dbReference type="ARBA" id="ARBA00004496"/>
    </source>
</evidence>